<dbReference type="EMBL" id="CP029462">
    <property type="protein sequence ID" value="AXL20828.1"/>
    <property type="molecule type" value="Genomic_DNA"/>
</dbReference>
<evidence type="ECO:0000256" key="8">
    <source>
        <dbReference type="ARBA" id="ARBA00022857"/>
    </source>
</evidence>
<keyword evidence="8 11" id="KW-0521">NADP</keyword>
<evidence type="ECO:0000256" key="5">
    <source>
        <dbReference type="ARBA" id="ARBA00022630"/>
    </source>
</evidence>
<evidence type="ECO:0000256" key="3">
    <source>
        <dbReference type="ARBA" id="ARBA00013036"/>
    </source>
</evidence>
<protein>
    <recommendedName>
        <fullName evidence="3 11">Chorismate synthase</fullName>
        <shortName evidence="11">CS</shortName>
        <ecNumber evidence="3 11">4.2.3.5</ecNumber>
    </recommendedName>
    <alternativeName>
        <fullName evidence="11">5-enolpyruvylshikimate-3-phosphate phospholyase</fullName>
    </alternativeName>
</protein>
<evidence type="ECO:0000256" key="12">
    <source>
        <dbReference type="RuleBase" id="RU000605"/>
    </source>
</evidence>
<dbReference type="InterPro" id="IPR000453">
    <property type="entry name" value="Chorismate_synth"/>
</dbReference>
<dbReference type="PROSITE" id="PS00789">
    <property type="entry name" value="CHORISMATE_SYNTHASE_3"/>
    <property type="match status" value="1"/>
</dbReference>
<feature type="binding site" evidence="11">
    <location>
        <position position="331"/>
    </location>
    <ligand>
        <name>FMN</name>
        <dbReference type="ChEBI" id="CHEBI:58210"/>
    </ligand>
</feature>
<dbReference type="HAMAP" id="MF_00300">
    <property type="entry name" value="Chorismate_synth"/>
    <property type="match status" value="1"/>
</dbReference>
<name>A0A346AY85_9FIRM</name>
<comment type="similarity">
    <text evidence="2 11 12">Belongs to the chorismate synthase family.</text>
</comment>
<evidence type="ECO:0000256" key="1">
    <source>
        <dbReference type="ARBA" id="ARBA00005044"/>
    </source>
</evidence>
<sequence length="363" mass="38800">MNNTFGRSAALTIFGESHGVSIGAVLDGLPAGEAIDWDAVRTEIARRAPGRNAMSTARSEADAFEVQSGFFNGYTTGTPLCAVIRNGDHRSKDYDQLRHIMRPGHADYSGKIRYGGYNDFRGGGHFSGRLTAPLVFAGAVASQILKRRGVAVGAHILQIGSVRDASFHPLGEDEALFESLKQETLPVLDKTKQSEMEGEIMAAKGDLDSVGGVIECMITGLPAGLGNPFFDSVESALSHMMFSVPAVKGIEFGDGFALASMRGSGANDAFYYDGAAVRTKTNRNGGINGGITNGMPVLFRVAVKPTPSISRLQETIDTDTQENCTLEIKGRHDPCIVQRAVPVVEAAASWAILDVWLSTEKRM</sequence>
<comment type="caution">
    <text evidence="11">Lacks conserved residue(s) required for the propagation of feature annotation.</text>
</comment>
<dbReference type="NCBIfam" id="NF003793">
    <property type="entry name" value="PRK05382.1"/>
    <property type="match status" value="1"/>
</dbReference>
<dbReference type="GO" id="GO:0004107">
    <property type="term" value="F:chorismate synthase activity"/>
    <property type="evidence" value="ECO:0007669"/>
    <property type="project" value="UniProtKB-UniRule"/>
</dbReference>
<dbReference type="PIRSF" id="PIRSF001456">
    <property type="entry name" value="Chorismate_synth"/>
    <property type="match status" value="1"/>
</dbReference>
<dbReference type="GO" id="GO:0005829">
    <property type="term" value="C:cytosol"/>
    <property type="evidence" value="ECO:0007669"/>
    <property type="project" value="TreeGrafter"/>
</dbReference>
<dbReference type="UniPathway" id="UPA00053">
    <property type="reaction ID" value="UER00090"/>
</dbReference>
<comment type="cofactor">
    <cofactor evidence="11 12">
        <name>FMNH2</name>
        <dbReference type="ChEBI" id="CHEBI:57618"/>
    </cofactor>
    <text evidence="11 12">Reduced FMN (FMNH(2)).</text>
</comment>
<feature type="binding site" evidence="11">
    <location>
        <begin position="125"/>
        <end position="127"/>
    </location>
    <ligand>
        <name>FMN</name>
        <dbReference type="ChEBI" id="CHEBI:58210"/>
    </ligand>
</feature>
<evidence type="ECO:0000256" key="10">
    <source>
        <dbReference type="ARBA" id="ARBA00023239"/>
    </source>
</evidence>
<evidence type="ECO:0000313" key="14">
    <source>
        <dbReference type="Proteomes" id="UP000254337"/>
    </source>
</evidence>
<dbReference type="Proteomes" id="UP000254337">
    <property type="component" value="Chromosome"/>
</dbReference>
<keyword evidence="6 11" id="KW-0288">FMN</keyword>
<gene>
    <name evidence="11" type="primary">aroC</name>
    <name evidence="13" type="ORF">DKB62_04160</name>
</gene>
<dbReference type="AlphaFoldDB" id="A0A346AY85"/>
<evidence type="ECO:0000256" key="2">
    <source>
        <dbReference type="ARBA" id="ARBA00008014"/>
    </source>
</evidence>
<dbReference type="InterPro" id="IPR020541">
    <property type="entry name" value="Chorismate_synthase_CS"/>
</dbReference>
<comment type="subunit">
    <text evidence="11">Homotetramer.</text>
</comment>
<feature type="binding site" evidence="11">
    <location>
        <position position="289"/>
    </location>
    <ligand>
        <name>FMN</name>
        <dbReference type="ChEBI" id="CHEBI:58210"/>
    </ligand>
</feature>
<feature type="binding site" evidence="11">
    <location>
        <position position="47"/>
    </location>
    <ligand>
        <name>NADP(+)</name>
        <dbReference type="ChEBI" id="CHEBI:58349"/>
    </ligand>
</feature>
<keyword evidence="10 11" id="KW-0456">Lyase</keyword>
<evidence type="ECO:0000313" key="13">
    <source>
        <dbReference type="EMBL" id="AXL20828.1"/>
    </source>
</evidence>
<organism evidence="13 14">
    <name type="scientific">Megasphaera stantonii</name>
    <dbReference type="NCBI Taxonomy" id="2144175"/>
    <lineage>
        <taxon>Bacteria</taxon>
        <taxon>Bacillati</taxon>
        <taxon>Bacillota</taxon>
        <taxon>Negativicutes</taxon>
        <taxon>Veillonellales</taxon>
        <taxon>Veillonellaceae</taxon>
        <taxon>Megasphaera</taxon>
    </lineage>
</organism>
<dbReference type="InterPro" id="IPR035904">
    <property type="entry name" value="Chorismate_synth_AroC_sf"/>
</dbReference>
<dbReference type="GO" id="GO:0008652">
    <property type="term" value="P:amino acid biosynthetic process"/>
    <property type="evidence" value="ECO:0007669"/>
    <property type="project" value="UniProtKB-KW"/>
</dbReference>
<evidence type="ECO:0000256" key="4">
    <source>
        <dbReference type="ARBA" id="ARBA00022605"/>
    </source>
</evidence>
<feature type="binding site" evidence="11">
    <location>
        <begin position="304"/>
        <end position="308"/>
    </location>
    <ligand>
        <name>FMN</name>
        <dbReference type="ChEBI" id="CHEBI:58210"/>
    </ligand>
</feature>
<dbReference type="PROSITE" id="PS00788">
    <property type="entry name" value="CHORISMATE_SYNTHASE_2"/>
    <property type="match status" value="1"/>
</dbReference>
<comment type="catalytic activity">
    <reaction evidence="11 12">
        <text>5-O-(1-carboxyvinyl)-3-phosphoshikimate = chorismate + phosphate</text>
        <dbReference type="Rhea" id="RHEA:21020"/>
        <dbReference type="ChEBI" id="CHEBI:29748"/>
        <dbReference type="ChEBI" id="CHEBI:43474"/>
        <dbReference type="ChEBI" id="CHEBI:57701"/>
        <dbReference type="EC" id="4.2.3.5"/>
    </reaction>
</comment>
<dbReference type="PANTHER" id="PTHR21085">
    <property type="entry name" value="CHORISMATE SYNTHASE"/>
    <property type="match status" value="1"/>
</dbReference>
<keyword evidence="7 11" id="KW-0274">FAD</keyword>
<dbReference type="Gene3D" id="3.60.150.10">
    <property type="entry name" value="Chorismate synthase AroC"/>
    <property type="match status" value="1"/>
</dbReference>
<comment type="function">
    <text evidence="11">Catalyzes the anti-1,4-elimination of the C-3 phosphate and the C-6 proR hydrogen from 5-enolpyruvylshikimate-3-phosphate (EPSP) to yield chorismate, which is the branch point compound that serves as the starting substrate for the three terminal pathways of aromatic amino acid biosynthesis. This reaction introduces a second double bond into the aromatic ring system.</text>
</comment>
<evidence type="ECO:0000256" key="6">
    <source>
        <dbReference type="ARBA" id="ARBA00022643"/>
    </source>
</evidence>
<evidence type="ECO:0000256" key="11">
    <source>
        <dbReference type="HAMAP-Rule" id="MF_00300"/>
    </source>
</evidence>
<dbReference type="PROSITE" id="PS00787">
    <property type="entry name" value="CHORISMATE_SYNTHASE_1"/>
    <property type="match status" value="1"/>
</dbReference>
<accession>A0A346AY85</accession>
<keyword evidence="5 11" id="KW-0285">Flavoprotein</keyword>
<comment type="pathway">
    <text evidence="1 11 12">Metabolic intermediate biosynthesis; chorismate biosynthesis; chorismate from D-erythrose 4-phosphate and phosphoenolpyruvate: step 7/7.</text>
</comment>
<dbReference type="OrthoDB" id="9771806at2"/>
<evidence type="ECO:0000256" key="7">
    <source>
        <dbReference type="ARBA" id="ARBA00022827"/>
    </source>
</evidence>
<keyword evidence="4 11" id="KW-0028">Amino-acid biosynthesis</keyword>
<reference evidence="13 14" key="1">
    <citation type="submission" date="2018-05" db="EMBL/GenBank/DDBJ databases">
        <title>Complete genome sequence of Megasphaera sp. AJH120T, isolated from the ceca of a chicken.</title>
        <authorList>
            <person name="Maki J."/>
            <person name="Looft T."/>
        </authorList>
    </citation>
    <scope>NUCLEOTIDE SEQUENCE [LARGE SCALE GENOMIC DNA]</scope>
    <source>
        <strain evidence="13 14">AJH120</strain>
    </source>
</reference>
<proteinExistence type="inferred from homology"/>
<keyword evidence="9 11" id="KW-0057">Aromatic amino acid biosynthesis</keyword>
<dbReference type="KEGG" id="meg:DKB62_04160"/>
<keyword evidence="14" id="KW-1185">Reference proteome</keyword>
<dbReference type="SUPFAM" id="SSF103263">
    <property type="entry name" value="Chorismate synthase, AroC"/>
    <property type="match status" value="1"/>
</dbReference>
<dbReference type="RefSeq" id="WP_107195780.1">
    <property type="nucleotide sequence ID" value="NZ_CP029462.1"/>
</dbReference>
<dbReference type="PANTHER" id="PTHR21085:SF0">
    <property type="entry name" value="CHORISMATE SYNTHASE"/>
    <property type="match status" value="1"/>
</dbReference>
<dbReference type="GO" id="GO:0009073">
    <property type="term" value="P:aromatic amino acid family biosynthetic process"/>
    <property type="evidence" value="ECO:0007669"/>
    <property type="project" value="UniProtKB-KW"/>
</dbReference>
<dbReference type="NCBIfam" id="TIGR00033">
    <property type="entry name" value="aroC"/>
    <property type="match status" value="1"/>
</dbReference>
<evidence type="ECO:0000256" key="9">
    <source>
        <dbReference type="ARBA" id="ARBA00023141"/>
    </source>
</evidence>
<dbReference type="Pfam" id="PF01264">
    <property type="entry name" value="Chorismate_synt"/>
    <property type="match status" value="1"/>
</dbReference>
<dbReference type="EC" id="4.2.3.5" evidence="3 11"/>
<dbReference type="CDD" id="cd07304">
    <property type="entry name" value="Chorismate_synthase"/>
    <property type="match status" value="1"/>
</dbReference>
<dbReference type="GO" id="GO:0010181">
    <property type="term" value="F:FMN binding"/>
    <property type="evidence" value="ECO:0007669"/>
    <property type="project" value="TreeGrafter"/>
</dbReference>
<dbReference type="GO" id="GO:0009423">
    <property type="term" value="P:chorismate biosynthetic process"/>
    <property type="evidence" value="ECO:0007669"/>
    <property type="project" value="UniProtKB-UniRule"/>
</dbReference>